<sequence length="489" mass="51273">MDLTTRLVRGAKAFFGARVVYALANAVLLFALTRYLLEPGAYGLLYFAISVVSVGAMLATLGLPKSTGRYVTEFLATDEGQVPHVLSISVRYLTILAFVVAGGMVLLHRPLSRLLDDPTLTPFLLLGAVFVIARSFFSYLTNVFQGFNRVEYTAAISVVNSLTRVVGAIGLVLLGFGALGAFAGYVAGYAAGAVVGLVALRTHFLADLDAATEPAAGLTRRILEYSVPTAATRLSVVLDSRIDKVLLGVLVGPVAVGFYTLAKQIADFCIVPATALGFTISPALGDQHADDHTGTAATLYERSMENVLLLYVPAAVGLALVADPAIRFVVGTDYLGAVPVLQLFSLFVVVRAVHKITGNGLDYLGLARIRALARGTAAGSNVVLNLLLIPPYGVMGAAVATVTTYSAYTAVNVFYIHRELDLGMGYLAERTLRIGVIALAMGGVVWLARPGISGILSLAAVVLLGATVWSVLSVASGLLDPGEVRGLLA</sequence>
<dbReference type="Pfam" id="PF01943">
    <property type="entry name" value="Polysacc_synt"/>
    <property type="match status" value="1"/>
</dbReference>
<keyword evidence="2" id="KW-1003">Cell membrane</keyword>
<reference evidence="8" key="1">
    <citation type="submission" date="2016-10" db="EMBL/GenBank/DDBJ databases">
        <authorList>
            <person name="Varghese N."/>
            <person name="Submissions S."/>
        </authorList>
    </citation>
    <scope>NUCLEOTIDE SEQUENCE [LARGE SCALE GENOMIC DNA]</scope>
    <source>
        <strain evidence="8">IBRC-M 10043</strain>
    </source>
</reference>
<feature type="transmembrane region" description="Helical" evidence="6">
    <location>
        <begin position="20"/>
        <end position="37"/>
    </location>
</feature>
<feature type="transmembrane region" description="Helical" evidence="6">
    <location>
        <begin position="454"/>
        <end position="479"/>
    </location>
</feature>
<dbReference type="Proteomes" id="UP000198775">
    <property type="component" value="Unassembled WGS sequence"/>
</dbReference>
<gene>
    <name evidence="7" type="ORF">SAMN05216388_101949</name>
</gene>
<evidence type="ECO:0000256" key="6">
    <source>
        <dbReference type="SAM" id="Phobius"/>
    </source>
</evidence>
<evidence type="ECO:0000256" key="1">
    <source>
        <dbReference type="ARBA" id="ARBA00004651"/>
    </source>
</evidence>
<dbReference type="PANTHER" id="PTHR30250">
    <property type="entry name" value="PST FAMILY PREDICTED COLANIC ACID TRANSPORTER"/>
    <property type="match status" value="1"/>
</dbReference>
<keyword evidence="4 6" id="KW-1133">Transmembrane helix</keyword>
<dbReference type="CDD" id="cd13128">
    <property type="entry name" value="MATE_Wzx_like"/>
    <property type="match status" value="1"/>
</dbReference>
<dbReference type="InterPro" id="IPR050833">
    <property type="entry name" value="Poly_Biosynth_Transport"/>
</dbReference>
<evidence type="ECO:0000313" key="7">
    <source>
        <dbReference type="EMBL" id="SEO78479.1"/>
    </source>
</evidence>
<dbReference type="PANTHER" id="PTHR30250:SF11">
    <property type="entry name" value="O-ANTIGEN TRANSPORTER-RELATED"/>
    <property type="match status" value="1"/>
</dbReference>
<name>A0A1H8SHI5_9EURY</name>
<feature type="transmembrane region" description="Helical" evidence="6">
    <location>
        <begin position="334"/>
        <end position="350"/>
    </location>
</feature>
<keyword evidence="5 6" id="KW-0472">Membrane</keyword>
<evidence type="ECO:0000256" key="4">
    <source>
        <dbReference type="ARBA" id="ARBA00022989"/>
    </source>
</evidence>
<feature type="transmembrane region" description="Helical" evidence="6">
    <location>
        <begin position="427"/>
        <end position="448"/>
    </location>
</feature>
<dbReference type="GO" id="GO:0005886">
    <property type="term" value="C:plasma membrane"/>
    <property type="evidence" value="ECO:0007669"/>
    <property type="project" value="UniProtKB-SubCell"/>
</dbReference>
<protein>
    <submittedName>
        <fullName evidence="7">Membrane protein involved in the export of O-antigen and teichoic acid</fullName>
    </submittedName>
</protein>
<accession>A0A1H8SHI5</accession>
<evidence type="ECO:0000313" key="8">
    <source>
        <dbReference type="Proteomes" id="UP000198775"/>
    </source>
</evidence>
<dbReference type="EMBL" id="FOCX01000019">
    <property type="protein sequence ID" value="SEO78479.1"/>
    <property type="molecule type" value="Genomic_DNA"/>
</dbReference>
<evidence type="ECO:0000256" key="3">
    <source>
        <dbReference type="ARBA" id="ARBA00022692"/>
    </source>
</evidence>
<organism evidence="7 8">
    <name type="scientific">Halorientalis persicus</name>
    <dbReference type="NCBI Taxonomy" id="1367881"/>
    <lineage>
        <taxon>Archaea</taxon>
        <taxon>Methanobacteriati</taxon>
        <taxon>Methanobacteriota</taxon>
        <taxon>Stenosarchaea group</taxon>
        <taxon>Halobacteria</taxon>
        <taxon>Halobacteriales</taxon>
        <taxon>Haloarculaceae</taxon>
        <taxon>Halorientalis</taxon>
    </lineage>
</organism>
<feature type="transmembrane region" description="Helical" evidence="6">
    <location>
        <begin position="308"/>
        <end position="328"/>
    </location>
</feature>
<proteinExistence type="predicted"/>
<dbReference type="InterPro" id="IPR002797">
    <property type="entry name" value="Polysacc_synth"/>
</dbReference>
<comment type="subcellular location">
    <subcellularLocation>
        <location evidence="1">Cell membrane</location>
        <topology evidence="1">Multi-pass membrane protein</topology>
    </subcellularLocation>
</comment>
<evidence type="ECO:0000256" key="2">
    <source>
        <dbReference type="ARBA" id="ARBA00022475"/>
    </source>
</evidence>
<keyword evidence="3 6" id="KW-0812">Transmembrane</keyword>
<feature type="transmembrane region" description="Helical" evidence="6">
    <location>
        <begin position="152"/>
        <end position="176"/>
    </location>
</feature>
<feature type="transmembrane region" description="Helical" evidence="6">
    <location>
        <begin position="119"/>
        <end position="140"/>
    </location>
</feature>
<feature type="transmembrane region" description="Helical" evidence="6">
    <location>
        <begin position="85"/>
        <end position="107"/>
    </location>
</feature>
<dbReference type="AlphaFoldDB" id="A0A1H8SHI5"/>
<evidence type="ECO:0000256" key="5">
    <source>
        <dbReference type="ARBA" id="ARBA00023136"/>
    </source>
</evidence>
<dbReference type="RefSeq" id="WP_092662414.1">
    <property type="nucleotide sequence ID" value="NZ_FOCX01000019.1"/>
</dbReference>
<keyword evidence="8" id="KW-1185">Reference proteome</keyword>
<feature type="transmembrane region" description="Helical" evidence="6">
    <location>
        <begin position="43"/>
        <end position="64"/>
    </location>
</feature>
<dbReference type="OrthoDB" id="202076at2157"/>